<dbReference type="RefSeq" id="WP_094825508.1">
    <property type="nucleotide sequence ID" value="NZ_NEVL01000002.1"/>
</dbReference>
<dbReference type="EMBL" id="NEVL01000002">
    <property type="protein sequence ID" value="OZI39134.1"/>
    <property type="molecule type" value="Genomic_DNA"/>
</dbReference>
<accession>A0A261SP15</accession>
<evidence type="ECO:0000256" key="1">
    <source>
        <dbReference type="HAMAP-Rule" id="MF_00652"/>
    </source>
</evidence>
<dbReference type="Proteomes" id="UP000216354">
    <property type="component" value="Unassembled WGS sequence"/>
</dbReference>
<dbReference type="GO" id="GO:0033194">
    <property type="term" value="P:response to hydroperoxide"/>
    <property type="evidence" value="ECO:0007669"/>
    <property type="project" value="TreeGrafter"/>
</dbReference>
<protein>
    <recommendedName>
        <fullName evidence="1">UPF0246 protein CAL27_09960</fullName>
    </recommendedName>
</protein>
<dbReference type="HAMAP" id="MF_00652">
    <property type="entry name" value="UPF0246"/>
    <property type="match status" value="1"/>
</dbReference>
<dbReference type="GO" id="GO:0005829">
    <property type="term" value="C:cytosol"/>
    <property type="evidence" value="ECO:0007669"/>
    <property type="project" value="TreeGrafter"/>
</dbReference>
<reference evidence="2 5" key="1">
    <citation type="submission" date="2017-05" db="EMBL/GenBank/DDBJ databases">
        <title>Complete and WGS of Bordetella genogroups.</title>
        <authorList>
            <person name="Spilker T."/>
            <person name="LiPuma J."/>
        </authorList>
    </citation>
    <scope>NUCLEOTIDE SEQUENCE [LARGE SCALE GENOMIC DNA]</scope>
    <source>
        <strain evidence="2 5">AU17610</strain>
    </source>
</reference>
<gene>
    <name evidence="3" type="ORF">CAL27_09960</name>
    <name evidence="2" type="ORF">CEG14_06290</name>
</gene>
<evidence type="ECO:0000313" key="4">
    <source>
        <dbReference type="Proteomes" id="UP000216354"/>
    </source>
</evidence>
<dbReference type="EMBL" id="NEVR01000002">
    <property type="protein sequence ID" value="OZI65356.1"/>
    <property type="molecule type" value="Genomic_DNA"/>
</dbReference>
<dbReference type="AlphaFoldDB" id="A0A261SP15"/>
<sequence length="257" mass="28839">MLFLLSPAKKLDYDTPLKTETHTQPLFVDQAAALIKVLKTKSADDIGALMSLSPALSELNVARYAGWKKTFTLDNARQAVLAFNGDVYEGLEAGSLSERQLEWAQDHVVILSGLYGALRPLDLMQPYRLEMGTRLENPKGKNLYEYWGSGIAAYLNQRQEGQKSPVIINLASEEYFKVVDQKTLNARVVQCVFQDWKNDAWKVISFHAKRARGLMARYAITHKIAKPEGLQAFDSEGYAYDASASSADKLVFRRKQA</sequence>
<dbReference type="Pfam" id="PF03883">
    <property type="entry name" value="H2O2_YaaD"/>
    <property type="match status" value="1"/>
</dbReference>
<evidence type="ECO:0000313" key="2">
    <source>
        <dbReference type="EMBL" id="OZI39134.1"/>
    </source>
</evidence>
<dbReference type="PANTHER" id="PTHR30283">
    <property type="entry name" value="PEROXIDE STRESS RESPONSE PROTEIN YAAA"/>
    <property type="match status" value="1"/>
</dbReference>
<evidence type="ECO:0000313" key="3">
    <source>
        <dbReference type="EMBL" id="OZI65356.1"/>
    </source>
</evidence>
<name>A0A261SP15_9BORD</name>
<evidence type="ECO:0000313" key="5">
    <source>
        <dbReference type="Proteomes" id="UP000217005"/>
    </source>
</evidence>
<comment type="caution">
    <text evidence="2">The sequence shown here is derived from an EMBL/GenBank/DDBJ whole genome shotgun (WGS) entry which is preliminary data.</text>
</comment>
<dbReference type="OrthoDB" id="9777133at2"/>
<comment type="similarity">
    <text evidence="1">Belongs to the UPF0246 family.</text>
</comment>
<dbReference type="PANTHER" id="PTHR30283:SF4">
    <property type="entry name" value="PEROXIDE STRESS RESISTANCE PROTEIN YAAA"/>
    <property type="match status" value="1"/>
</dbReference>
<organism evidence="2 5">
    <name type="scientific">Bordetella genomosp. 1</name>
    <dbReference type="NCBI Taxonomy" id="1395607"/>
    <lineage>
        <taxon>Bacteria</taxon>
        <taxon>Pseudomonadati</taxon>
        <taxon>Pseudomonadota</taxon>
        <taxon>Betaproteobacteria</taxon>
        <taxon>Burkholderiales</taxon>
        <taxon>Alcaligenaceae</taxon>
        <taxon>Bordetella</taxon>
    </lineage>
</organism>
<dbReference type="Proteomes" id="UP000217005">
    <property type="component" value="Unassembled WGS sequence"/>
</dbReference>
<proteinExistence type="inferred from homology"/>
<reference evidence="3 4" key="2">
    <citation type="submission" date="2017-05" db="EMBL/GenBank/DDBJ databases">
        <title>Complete and WGS of Bordetella genogroups.</title>
        <authorList>
            <person name="Spilker T."/>
            <person name="Lipuma J."/>
        </authorList>
    </citation>
    <scope>NUCLEOTIDE SEQUENCE [LARGE SCALE GENOMIC DNA]</scope>
    <source>
        <strain evidence="3 4">AU9795</strain>
    </source>
</reference>
<keyword evidence="4" id="KW-1185">Reference proteome</keyword>
<dbReference type="InterPro" id="IPR005583">
    <property type="entry name" value="YaaA"/>
</dbReference>
<dbReference type="NCBIfam" id="NF002542">
    <property type="entry name" value="PRK02101.1-3"/>
    <property type="match status" value="1"/>
</dbReference>